<organism evidence="1 2">
    <name type="scientific">Fasciola hepatica</name>
    <name type="common">Liver fluke</name>
    <dbReference type="NCBI Taxonomy" id="6192"/>
    <lineage>
        <taxon>Eukaryota</taxon>
        <taxon>Metazoa</taxon>
        <taxon>Spiralia</taxon>
        <taxon>Lophotrochozoa</taxon>
        <taxon>Platyhelminthes</taxon>
        <taxon>Trematoda</taxon>
        <taxon>Digenea</taxon>
        <taxon>Plagiorchiida</taxon>
        <taxon>Echinostomata</taxon>
        <taxon>Echinostomatoidea</taxon>
        <taxon>Fasciolidae</taxon>
        <taxon>Fasciola</taxon>
    </lineage>
</organism>
<dbReference type="EMBL" id="JXXN02003148">
    <property type="protein sequence ID" value="THD21906.1"/>
    <property type="molecule type" value="Genomic_DNA"/>
</dbReference>
<accession>A0A4E0R5F8</accession>
<sequence>MRTSDPIITESLATTTARLTRLGILTRIVIWHTTSTALVRLYKAIVKIKFYELVYTPNWESHITDKCVWLAYLGGHMDLADWIEVAIIVTYSGYYLLWFPEARNWALDRILSLICASPSVEELLNRNKLSLSTEPPSAHQAAKFRHRREVFNSKSYLTLRSLISEMPRNYGRNAIKWLRKRKDLPKDVQLFRERYKNF</sequence>
<dbReference type="AlphaFoldDB" id="A0A4E0R5F8"/>
<protein>
    <submittedName>
        <fullName evidence="1">Uncharacterized protein</fullName>
    </submittedName>
</protein>
<dbReference type="Proteomes" id="UP000230066">
    <property type="component" value="Unassembled WGS sequence"/>
</dbReference>
<proteinExistence type="predicted"/>
<reference evidence="1" key="1">
    <citation type="submission" date="2019-03" db="EMBL/GenBank/DDBJ databases">
        <title>Improved annotation for the trematode Fasciola hepatica.</title>
        <authorList>
            <person name="Choi Y.-J."/>
            <person name="Martin J."/>
            <person name="Mitreva M."/>
        </authorList>
    </citation>
    <scope>NUCLEOTIDE SEQUENCE [LARGE SCALE GENOMIC DNA]</scope>
</reference>
<evidence type="ECO:0000313" key="1">
    <source>
        <dbReference type="EMBL" id="THD21906.1"/>
    </source>
</evidence>
<keyword evidence="2" id="KW-1185">Reference proteome</keyword>
<gene>
    <name evidence="1" type="ORF">D915_007509</name>
</gene>
<evidence type="ECO:0000313" key="2">
    <source>
        <dbReference type="Proteomes" id="UP000230066"/>
    </source>
</evidence>
<comment type="caution">
    <text evidence="1">The sequence shown here is derived from an EMBL/GenBank/DDBJ whole genome shotgun (WGS) entry which is preliminary data.</text>
</comment>
<name>A0A4E0R5F8_FASHE</name>